<dbReference type="GO" id="GO:0005525">
    <property type="term" value="F:GTP binding"/>
    <property type="evidence" value="ECO:0007669"/>
    <property type="project" value="UniProtKB-KW"/>
</dbReference>
<evidence type="ECO:0000256" key="6">
    <source>
        <dbReference type="SAM" id="MobiDB-lite"/>
    </source>
</evidence>
<dbReference type="Pfam" id="PF00350">
    <property type="entry name" value="Dynamin_N"/>
    <property type="match status" value="1"/>
</dbReference>
<dbReference type="GO" id="GO:0016020">
    <property type="term" value="C:membrane"/>
    <property type="evidence" value="ECO:0007669"/>
    <property type="project" value="UniProtKB-SubCell"/>
</dbReference>
<dbReference type="InterPro" id="IPR027417">
    <property type="entry name" value="P-loop_NTPase"/>
</dbReference>
<accession>A0A1T2KVM3</accession>
<keyword evidence="2" id="KW-0547">Nucleotide-binding</keyword>
<feature type="transmembrane region" description="Helical" evidence="7">
    <location>
        <begin position="379"/>
        <end position="402"/>
    </location>
</feature>
<sequence>MAGRVIEGRLKHLETHLEQENPVLLSTVQSFRQLDKIAYSMGLLHQDTSYATQIPWWPLISILGTFSSGKSTFINHYLEYALQRTGNQAVDDKFTVTCYSHESTAHALPGVALDSDPRFPFYQMSNEIEKVAQGEGQRIDSYLQLKTCPSEQLRGKIIIDSPGFDADAQRTSTLRITDHIIDLSDLVLVFFDARHPEPGAMNDTLDHLVSNTIKRSDAGKFLYILNQIDTTAREDNPEEVVAAWQRALGERGLTAGRFYTIYNPDAAVPIEDDNRRERFEGKRDADLGEIHSRMKEVEIERAYRIVGALEKTARDIEERAVPAIQQAIESWKKRVLWGDGVVFGLLFALLIGLTIKADYWDGLSFAPPWLNKVVSSPPYLYTSAILIAVMLFGLHFLVRTLAARSMSRYIRRLAQKAGIRGDLAGAFRRNTRPWRSIFSNSPAGWERGARKRLKGVLEDTNNYVQTLNDRFTNPSGEDLMTVQHHLAEEPEDTSDTPEKTEAPTQAETIEAETKETSEQKPENV</sequence>
<evidence type="ECO:0000256" key="3">
    <source>
        <dbReference type="ARBA" id="ARBA00022801"/>
    </source>
</evidence>
<dbReference type="GO" id="GO:0008053">
    <property type="term" value="P:mitochondrial fusion"/>
    <property type="evidence" value="ECO:0007669"/>
    <property type="project" value="TreeGrafter"/>
</dbReference>
<evidence type="ECO:0000256" key="5">
    <source>
        <dbReference type="ARBA" id="ARBA00023136"/>
    </source>
</evidence>
<proteinExistence type="predicted"/>
<evidence type="ECO:0000256" key="1">
    <source>
        <dbReference type="ARBA" id="ARBA00004370"/>
    </source>
</evidence>
<organism evidence="9 10">
    <name type="scientific">Solemya velesiana gill symbiont</name>
    <dbReference type="NCBI Taxonomy" id="1918948"/>
    <lineage>
        <taxon>Bacteria</taxon>
        <taxon>Pseudomonadati</taxon>
        <taxon>Pseudomonadota</taxon>
        <taxon>Gammaproteobacteria</taxon>
        <taxon>sulfur-oxidizing symbionts</taxon>
    </lineage>
</organism>
<keyword evidence="3" id="KW-0378">Hydrolase</keyword>
<dbReference type="AlphaFoldDB" id="A0A1T2KVM3"/>
<comment type="caution">
    <text evidence="9">The sequence shown here is derived from an EMBL/GenBank/DDBJ whole genome shotgun (WGS) entry which is preliminary data.</text>
</comment>
<feature type="transmembrane region" description="Helical" evidence="7">
    <location>
        <begin position="335"/>
        <end position="355"/>
    </location>
</feature>
<dbReference type="InterPro" id="IPR027094">
    <property type="entry name" value="Mitofusin_fam"/>
</dbReference>
<feature type="region of interest" description="Disordered" evidence="6">
    <location>
        <begin position="484"/>
        <end position="524"/>
    </location>
</feature>
<dbReference type="PANTHER" id="PTHR10465">
    <property type="entry name" value="TRANSMEMBRANE GTPASE FZO1"/>
    <property type="match status" value="1"/>
</dbReference>
<keyword evidence="7" id="KW-0812">Transmembrane</keyword>
<feature type="compositionally biased region" description="Basic and acidic residues" evidence="6">
    <location>
        <begin position="511"/>
        <end position="524"/>
    </location>
</feature>
<protein>
    <submittedName>
        <fullName evidence="9">Dynamin family protein</fullName>
    </submittedName>
</protein>
<feature type="domain" description="Dynamin N-terminal" evidence="8">
    <location>
        <begin position="60"/>
        <end position="215"/>
    </location>
</feature>
<dbReference type="EMBL" id="MPRJ01000023">
    <property type="protein sequence ID" value="OOZ36874.1"/>
    <property type="molecule type" value="Genomic_DNA"/>
</dbReference>
<evidence type="ECO:0000313" key="9">
    <source>
        <dbReference type="EMBL" id="OOZ36874.1"/>
    </source>
</evidence>
<dbReference type="GO" id="GO:0003924">
    <property type="term" value="F:GTPase activity"/>
    <property type="evidence" value="ECO:0007669"/>
    <property type="project" value="InterPro"/>
</dbReference>
<gene>
    <name evidence="9" type="ORF">BOW51_04875</name>
</gene>
<dbReference type="Gene3D" id="3.40.50.300">
    <property type="entry name" value="P-loop containing nucleotide triphosphate hydrolases"/>
    <property type="match status" value="1"/>
</dbReference>
<evidence type="ECO:0000256" key="2">
    <source>
        <dbReference type="ARBA" id="ARBA00022741"/>
    </source>
</evidence>
<keyword evidence="7" id="KW-1133">Transmembrane helix</keyword>
<keyword evidence="5 7" id="KW-0472">Membrane</keyword>
<keyword evidence="10" id="KW-1185">Reference proteome</keyword>
<dbReference type="InterPro" id="IPR045063">
    <property type="entry name" value="Dynamin_N"/>
</dbReference>
<comment type="subcellular location">
    <subcellularLocation>
        <location evidence="1">Membrane</location>
    </subcellularLocation>
</comment>
<evidence type="ECO:0000256" key="4">
    <source>
        <dbReference type="ARBA" id="ARBA00023134"/>
    </source>
</evidence>
<keyword evidence="4" id="KW-0342">GTP-binding</keyword>
<dbReference type="SUPFAM" id="SSF52540">
    <property type="entry name" value="P-loop containing nucleoside triphosphate hydrolases"/>
    <property type="match status" value="1"/>
</dbReference>
<evidence type="ECO:0000313" key="10">
    <source>
        <dbReference type="Proteomes" id="UP000190896"/>
    </source>
</evidence>
<dbReference type="Proteomes" id="UP000190896">
    <property type="component" value="Unassembled WGS sequence"/>
</dbReference>
<dbReference type="PANTHER" id="PTHR10465:SF0">
    <property type="entry name" value="SARCALUMENIN"/>
    <property type="match status" value="1"/>
</dbReference>
<evidence type="ECO:0000259" key="8">
    <source>
        <dbReference type="Pfam" id="PF00350"/>
    </source>
</evidence>
<evidence type="ECO:0000256" key="7">
    <source>
        <dbReference type="SAM" id="Phobius"/>
    </source>
</evidence>
<reference evidence="9 10" key="1">
    <citation type="submission" date="2016-11" db="EMBL/GenBank/DDBJ databases">
        <title>Mixed transmission modes and dynamic genome evolution in an obligate animal-bacterial symbiosis.</title>
        <authorList>
            <person name="Russell S.L."/>
            <person name="Corbett-Detig R.B."/>
            <person name="Cavanaugh C.M."/>
        </authorList>
    </citation>
    <scope>NUCLEOTIDE SEQUENCE [LARGE SCALE GENOMIC DNA]</scope>
    <source>
        <strain evidence="9">Se-Cadez</strain>
    </source>
</reference>
<name>A0A1T2KVM3_9GAMM</name>